<keyword evidence="3" id="KW-1185">Reference proteome</keyword>
<protein>
    <submittedName>
        <fullName evidence="2">Uncharacterized protein</fullName>
    </submittedName>
</protein>
<accession>A0A9X4QL33</accession>
<evidence type="ECO:0000256" key="1">
    <source>
        <dbReference type="SAM" id="MobiDB-lite"/>
    </source>
</evidence>
<comment type="caution">
    <text evidence="2">The sequence shown here is derived from an EMBL/GenBank/DDBJ whole genome shotgun (WGS) entry which is preliminary data.</text>
</comment>
<dbReference type="RefSeq" id="WP_277564155.1">
    <property type="nucleotide sequence ID" value="NZ_JAPDHZ010000002.1"/>
</dbReference>
<gene>
    <name evidence="2" type="ORF">OMP38_05170</name>
</gene>
<feature type="region of interest" description="Disordered" evidence="1">
    <location>
        <begin position="57"/>
        <end position="77"/>
    </location>
</feature>
<name>A0A9X4QL33_9BACL</name>
<evidence type="ECO:0000313" key="2">
    <source>
        <dbReference type="EMBL" id="MDG0790308.1"/>
    </source>
</evidence>
<dbReference type="Proteomes" id="UP001153387">
    <property type="component" value="Unassembled WGS sequence"/>
</dbReference>
<dbReference type="EMBL" id="JAPDHZ010000002">
    <property type="protein sequence ID" value="MDG0790308.1"/>
    <property type="molecule type" value="Genomic_DNA"/>
</dbReference>
<organism evidence="2 3">
    <name type="scientific">Cohnella ginsengisoli</name>
    <dbReference type="NCBI Taxonomy" id="425004"/>
    <lineage>
        <taxon>Bacteria</taxon>
        <taxon>Bacillati</taxon>
        <taxon>Bacillota</taxon>
        <taxon>Bacilli</taxon>
        <taxon>Bacillales</taxon>
        <taxon>Paenibacillaceae</taxon>
        <taxon>Cohnella</taxon>
    </lineage>
</organism>
<proteinExistence type="predicted"/>
<reference evidence="2 3" key="1">
    <citation type="submission" date="2022-10" db="EMBL/GenBank/DDBJ databases">
        <title>Comparative genomic analysis of Cohnella hashimotonis sp. nov., isolated from the International Space Station.</title>
        <authorList>
            <person name="Simpson A."/>
            <person name="Venkateswaran K."/>
        </authorList>
    </citation>
    <scope>NUCLEOTIDE SEQUENCE [LARGE SCALE GENOMIC DNA]</scope>
    <source>
        <strain evidence="2 3">DSM 18997</strain>
    </source>
</reference>
<evidence type="ECO:0000313" key="3">
    <source>
        <dbReference type="Proteomes" id="UP001153387"/>
    </source>
</evidence>
<dbReference type="AlphaFoldDB" id="A0A9X4QL33"/>
<sequence>MLKALDAPGAGKGGGFATVFIDTYAPVAEERVYAIDFGMKQTGEVVFRLAAERWENGTRENGTRESAPNSRCGKPQGGKAVLRGVIPDLNRIRNFAMGGHTVGQWLGDGTASFNDGPDGHLDELLRYVAFKPALAVIQAPVVNEYLRQTPIRDFEAALETLALRLNGHLTPTAAGGPTC</sequence>